<protein>
    <recommendedName>
        <fullName evidence="4">Membrane protein insertase YidC</fullName>
    </recommendedName>
</protein>
<reference evidence="3" key="1">
    <citation type="submission" date="2017-09" db="EMBL/GenBank/DDBJ databases">
        <title>Depth-based differentiation of microbial function through sediment-hosted aquifers and enrichment of novel symbionts in the deep terrestrial subsurface.</title>
        <authorList>
            <person name="Probst A.J."/>
            <person name="Ladd B."/>
            <person name="Jarett J.K."/>
            <person name="Geller-Mcgrath D.E."/>
            <person name="Sieber C.M.K."/>
            <person name="Emerson J.B."/>
            <person name="Anantharaman K."/>
            <person name="Thomas B.C."/>
            <person name="Malmstrom R."/>
            <person name="Stieglmeier M."/>
            <person name="Klingl A."/>
            <person name="Woyke T."/>
            <person name="Ryan C.M."/>
            <person name="Banfield J.F."/>
        </authorList>
    </citation>
    <scope>NUCLEOTIDE SEQUENCE [LARGE SCALE GENOMIC DNA]</scope>
</reference>
<evidence type="ECO:0008006" key="4">
    <source>
        <dbReference type="Google" id="ProtNLM"/>
    </source>
</evidence>
<dbReference type="Proteomes" id="UP000230843">
    <property type="component" value="Unassembled WGS sequence"/>
</dbReference>
<organism evidence="2 3">
    <name type="scientific">Candidatus Magasanikbacteria bacterium CG_4_9_14_3_um_filter_32_9</name>
    <dbReference type="NCBI Taxonomy" id="1974644"/>
    <lineage>
        <taxon>Bacteria</taxon>
        <taxon>Candidatus Magasanikiibacteriota</taxon>
    </lineage>
</organism>
<feature type="transmembrane region" description="Helical" evidence="1">
    <location>
        <begin position="5"/>
        <end position="24"/>
    </location>
</feature>
<feature type="non-terminal residue" evidence="2">
    <location>
        <position position="64"/>
    </location>
</feature>
<comment type="caution">
    <text evidence="2">The sequence shown here is derived from an EMBL/GenBank/DDBJ whole genome shotgun (WGS) entry which is preliminary data.</text>
</comment>
<feature type="transmembrane region" description="Helical" evidence="1">
    <location>
        <begin position="30"/>
        <end position="48"/>
    </location>
</feature>
<keyword evidence="1" id="KW-1133">Transmembrane helix</keyword>
<sequence>MLGNIYNLVLFQPLLNVLIFLYNIIPVKDLGWSIIIITILIRVILYPLSKSSIESQKKLQLLKP</sequence>
<evidence type="ECO:0000313" key="3">
    <source>
        <dbReference type="Proteomes" id="UP000230843"/>
    </source>
</evidence>
<name>A0A2M7Z6U6_9BACT</name>
<evidence type="ECO:0000313" key="2">
    <source>
        <dbReference type="EMBL" id="PJA89815.1"/>
    </source>
</evidence>
<keyword evidence="1" id="KW-0472">Membrane</keyword>
<proteinExistence type="predicted"/>
<dbReference type="EMBL" id="PFVJ01000046">
    <property type="protein sequence ID" value="PJA89815.1"/>
    <property type="molecule type" value="Genomic_DNA"/>
</dbReference>
<evidence type="ECO:0000256" key="1">
    <source>
        <dbReference type="SAM" id="Phobius"/>
    </source>
</evidence>
<dbReference type="AlphaFoldDB" id="A0A2M7Z6U6"/>
<keyword evidence="1" id="KW-0812">Transmembrane</keyword>
<accession>A0A2M7Z6U6</accession>
<gene>
    <name evidence="2" type="ORF">CO137_02175</name>
</gene>